<dbReference type="RefSeq" id="WP_045976881.1">
    <property type="nucleotide sequence ID" value="NZ_CAWMDY010000048.1"/>
</dbReference>
<comment type="caution">
    <text evidence="1">The sequence shown here is derived from an EMBL/GenBank/DDBJ whole genome shotgun (WGS) entry which is preliminary data.</text>
</comment>
<gene>
    <name evidence="1" type="ORF">JYA62_04720</name>
</gene>
<reference evidence="1 2" key="1">
    <citation type="submission" date="2021-02" db="EMBL/GenBank/DDBJ databases">
        <title>Draft Genome Sequences of 5 Vibrio neptunius Strains Isolated From of Bivalve Hatcheries.</title>
        <authorList>
            <person name="Galvis F."/>
            <person name="Barja J.L."/>
            <person name="Lemos M.L."/>
            <person name="Balado M."/>
        </authorList>
    </citation>
    <scope>NUCLEOTIDE SEQUENCE [LARGE SCALE GENOMIC DNA]</scope>
    <source>
        <strain evidence="1 2">PP-145.98</strain>
    </source>
</reference>
<proteinExistence type="predicted"/>
<evidence type="ECO:0000313" key="2">
    <source>
        <dbReference type="Proteomes" id="UP000779070"/>
    </source>
</evidence>
<keyword evidence="2" id="KW-1185">Reference proteome</keyword>
<dbReference type="EMBL" id="JAFHLB010000004">
    <property type="protein sequence ID" value="MBN3576971.1"/>
    <property type="molecule type" value="Genomic_DNA"/>
</dbReference>
<protein>
    <submittedName>
        <fullName evidence="1">Uncharacterized protein</fullName>
    </submittedName>
</protein>
<name>A0ABS2ZXI4_9VIBR</name>
<organism evidence="1 2">
    <name type="scientific">Vibrio neptunius</name>
    <dbReference type="NCBI Taxonomy" id="170651"/>
    <lineage>
        <taxon>Bacteria</taxon>
        <taxon>Pseudomonadati</taxon>
        <taxon>Pseudomonadota</taxon>
        <taxon>Gammaproteobacteria</taxon>
        <taxon>Vibrionales</taxon>
        <taxon>Vibrionaceae</taxon>
        <taxon>Vibrio</taxon>
    </lineage>
</organism>
<dbReference type="Proteomes" id="UP000779070">
    <property type="component" value="Unassembled WGS sequence"/>
</dbReference>
<accession>A0ABS2ZXI4</accession>
<sequence length="79" mass="9408">MYFDAMSVIQSFLEHREAYRVAFDTEEFVSWVQQLEGANQRITLLEANEILKKLSDTNDQIELAFYYTPENNLGWFYSK</sequence>
<evidence type="ECO:0000313" key="1">
    <source>
        <dbReference type="EMBL" id="MBN3576971.1"/>
    </source>
</evidence>
<dbReference type="GeneID" id="88758035"/>